<keyword evidence="11" id="KW-1185">Reference proteome</keyword>
<evidence type="ECO:0000256" key="7">
    <source>
        <dbReference type="SAM" id="Phobius"/>
    </source>
</evidence>
<accession>A0A0N9VY97</accession>
<dbReference type="EMBL" id="CP012808">
    <property type="protein sequence ID" value="ALH94250.1"/>
    <property type="molecule type" value="Genomic_DNA"/>
</dbReference>
<dbReference type="GO" id="GO:0016020">
    <property type="term" value="C:membrane"/>
    <property type="evidence" value="ECO:0007669"/>
    <property type="project" value="TreeGrafter"/>
</dbReference>
<dbReference type="GO" id="GO:0004222">
    <property type="term" value="F:metalloendopeptidase activity"/>
    <property type="evidence" value="ECO:0007669"/>
    <property type="project" value="InterPro"/>
</dbReference>
<dbReference type="PANTHER" id="PTHR22726">
    <property type="entry name" value="METALLOENDOPEPTIDASE OMA1"/>
    <property type="match status" value="1"/>
</dbReference>
<keyword evidence="2" id="KW-0479">Metal-binding</keyword>
<evidence type="ECO:0000256" key="5">
    <source>
        <dbReference type="ARBA" id="ARBA00023049"/>
    </source>
</evidence>
<feature type="domain" description="DUF7092" evidence="9">
    <location>
        <begin position="5"/>
        <end position="78"/>
    </location>
</feature>
<dbReference type="Proteomes" id="UP000064939">
    <property type="component" value="Chromosome"/>
</dbReference>
<keyword evidence="5 6" id="KW-0482">Metalloprotease</keyword>
<dbReference type="InterPro" id="IPR055518">
    <property type="entry name" value="DUF7092"/>
</dbReference>
<keyword evidence="1 6" id="KW-0645">Protease</keyword>
<dbReference type="CDD" id="cd07332">
    <property type="entry name" value="M48C_Oma1_like"/>
    <property type="match status" value="1"/>
</dbReference>
<keyword evidence="7" id="KW-1133">Transmembrane helix</keyword>
<dbReference type="OrthoDB" id="9810445at2"/>
<dbReference type="InterPro" id="IPR001915">
    <property type="entry name" value="Peptidase_M48"/>
</dbReference>
<protein>
    <submittedName>
        <fullName evidence="10">Peptidase</fullName>
    </submittedName>
</protein>
<dbReference type="GO" id="GO:0046872">
    <property type="term" value="F:metal ion binding"/>
    <property type="evidence" value="ECO:0007669"/>
    <property type="project" value="UniProtKB-KW"/>
</dbReference>
<dbReference type="Pfam" id="PF01435">
    <property type="entry name" value="Peptidase_M48"/>
    <property type="match status" value="1"/>
</dbReference>
<evidence type="ECO:0000256" key="2">
    <source>
        <dbReference type="ARBA" id="ARBA00022723"/>
    </source>
</evidence>
<evidence type="ECO:0000256" key="1">
    <source>
        <dbReference type="ARBA" id="ARBA00022670"/>
    </source>
</evidence>
<evidence type="ECO:0000259" key="9">
    <source>
        <dbReference type="Pfam" id="PF23368"/>
    </source>
</evidence>
<dbReference type="PANTHER" id="PTHR22726:SF1">
    <property type="entry name" value="METALLOENDOPEPTIDASE OMA1, MITOCHONDRIAL"/>
    <property type="match status" value="1"/>
</dbReference>
<feature type="transmembrane region" description="Helical" evidence="7">
    <location>
        <begin position="100"/>
        <end position="120"/>
    </location>
</feature>
<keyword evidence="7" id="KW-0472">Membrane</keyword>
<evidence type="ECO:0000313" key="10">
    <source>
        <dbReference type="EMBL" id="ALH94250.1"/>
    </source>
</evidence>
<dbReference type="AlphaFoldDB" id="A0A0N9VY97"/>
<dbReference type="STRING" id="1324350.AOY20_01100"/>
<proteinExistence type="inferred from homology"/>
<dbReference type="RefSeq" id="WP_054580164.1">
    <property type="nucleotide sequence ID" value="NZ_CP012808.1"/>
</dbReference>
<gene>
    <name evidence="10" type="ORF">AOY20_01100</name>
</gene>
<dbReference type="Gene3D" id="3.30.2010.10">
    <property type="entry name" value="Metalloproteases ('zincins'), catalytic domain"/>
    <property type="match status" value="1"/>
</dbReference>
<keyword evidence="4 6" id="KW-0862">Zinc</keyword>
<keyword evidence="7" id="KW-0812">Transmembrane</keyword>
<evidence type="ECO:0000259" key="8">
    <source>
        <dbReference type="Pfam" id="PF01435"/>
    </source>
</evidence>
<dbReference type="GO" id="GO:0051603">
    <property type="term" value="P:proteolysis involved in protein catabolic process"/>
    <property type="evidence" value="ECO:0007669"/>
    <property type="project" value="TreeGrafter"/>
</dbReference>
<organism evidence="10 11">
    <name type="scientific">Acinetobacter equi</name>
    <dbReference type="NCBI Taxonomy" id="1324350"/>
    <lineage>
        <taxon>Bacteria</taxon>
        <taxon>Pseudomonadati</taxon>
        <taxon>Pseudomonadota</taxon>
        <taxon>Gammaproteobacteria</taxon>
        <taxon>Moraxellales</taxon>
        <taxon>Moraxellaceae</taxon>
        <taxon>Acinetobacter</taxon>
    </lineage>
</organism>
<dbReference type="KEGG" id="aei:AOY20_01100"/>
<dbReference type="InterPro" id="IPR051156">
    <property type="entry name" value="Mito/Outer_Membr_Metalloprot"/>
</dbReference>
<feature type="domain" description="Peptidase M48" evidence="8">
    <location>
        <begin position="180"/>
        <end position="334"/>
    </location>
</feature>
<evidence type="ECO:0000256" key="3">
    <source>
        <dbReference type="ARBA" id="ARBA00022801"/>
    </source>
</evidence>
<comment type="similarity">
    <text evidence="6">Belongs to the peptidase M48 family.</text>
</comment>
<reference evidence="10 11" key="1">
    <citation type="journal article" date="2015" name="Int. J. Syst. Evol. Microbiol.">
        <title>Acinetobacter equi sp. nov. isolated from horse faeces.</title>
        <authorList>
            <person name="Poppel M.T."/>
            <person name="Skiebe E."/>
            <person name="Laue M."/>
            <person name="Bergmann H."/>
            <person name="Ebersberger I."/>
            <person name="Garn T."/>
            <person name="Fruth A."/>
            <person name="Baumgardt S."/>
            <person name="Busse H.J."/>
            <person name="Wilharm G."/>
        </authorList>
    </citation>
    <scope>NUCLEOTIDE SEQUENCE [LARGE SCALE GENOMIC DNA]</scope>
    <source>
        <strain evidence="10 11">114</strain>
    </source>
</reference>
<keyword evidence="3 6" id="KW-0378">Hydrolase</keyword>
<name>A0A0N9VY97_9GAMM</name>
<comment type="cofactor">
    <cofactor evidence="6">
        <name>Zn(2+)</name>
        <dbReference type="ChEBI" id="CHEBI:29105"/>
    </cofactor>
    <text evidence="6">Binds 1 zinc ion per subunit.</text>
</comment>
<evidence type="ECO:0000256" key="6">
    <source>
        <dbReference type="RuleBase" id="RU003983"/>
    </source>
</evidence>
<sequence length="341" mass="38273">MNKVQVVFYDGQSSRAYQATIQALNNESVVVIYGDEQPLKKRVYAYSDMILIGALGKLNPVIELSDDARLEFHSALPDWFNLNTKKTFHTLWKLERTPSLIIFSIVFVISLVFATIKWGVPTASYHIAHYLPEETLKRLGDESEEYVYQITDESEISEERQQEIIQKYQKLLAGQKPAKVVFRQGGGLGANALAIPNNTIILTDELVDLAQDDREILGVLAHEQGHLELKHSLQQTVSSLGFGVLLMLITGDTSNLLVTLPAAAIGAKYSRDFESEADHYALEKMHKNKISTIYFAQFLERLSEDAEEEATENSVTSLLQSHPATKERIEAVKQFASANEK</sequence>
<evidence type="ECO:0000256" key="4">
    <source>
        <dbReference type="ARBA" id="ARBA00022833"/>
    </source>
</evidence>
<evidence type="ECO:0000313" key="11">
    <source>
        <dbReference type="Proteomes" id="UP000064939"/>
    </source>
</evidence>
<dbReference type="Pfam" id="PF23368">
    <property type="entry name" value="DUF7092"/>
    <property type="match status" value="1"/>
</dbReference>